<dbReference type="EMBL" id="VFSU01000016">
    <property type="protein sequence ID" value="TPE62889.1"/>
    <property type="molecule type" value="Genomic_DNA"/>
</dbReference>
<dbReference type="AlphaFoldDB" id="A0A501XR65"/>
<proteinExistence type="predicted"/>
<sequence length="116" mass="12724">MGKFPLPEFLTGWLEQQVDNGRAVNVDAYVAQLVAEDRIRHDRLTLRRKAIAEARASGISMEAPESLLTRLMAGLPRPGREKLREAIAEGRASGSSYVSIDGILARALLPRQSRAA</sequence>
<protein>
    <submittedName>
        <fullName evidence="1">Uncharacterized protein</fullName>
    </submittedName>
</protein>
<comment type="caution">
    <text evidence="1">The sequence shown here is derived from an EMBL/GenBank/DDBJ whole genome shotgun (WGS) entry which is preliminary data.</text>
</comment>
<evidence type="ECO:0000313" key="1">
    <source>
        <dbReference type="EMBL" id="TPE62889.1"/>
    </source>
</evidence>
<name>A0A501XR65_9SPHN</name>
<reference evidence="1 2" key="1">
    <citation type="submission" date="2019-06" db="EMBL/GenBank/DDBJ databases">
        <authorList>
            <person name="Lee I."/>
            <person name="Jang G.I."/>
            <person name="Hwang C.Y."/>
        </authorList>
    </citation>
    <scope>NUCLEOTIDE SEQUENCE [LARGE SCALE GENOMIC DNA]</scope>
    <source>
        <strain evidence="1 2">PAMC 28131</strain>
    </source>
</reference>
<keyword evidence="2" id="KW-1185">Reference proteome</keyword>
<dbReference type="Proteomes" id="UP000319897">
    <property type="component" value="Unassembled WGS sequence"/>
</dbReference>
<dbReference type="OrthoDB" id="9811310at2"/>
<gene>
    <name evidence="1" type="ORF">FJQ54_05060</name>
</gene>
<dbReference type="RefSeq" id="WP_140927328.1">
    <property type="nucleotide sequence ID" value="NZ_VFSU01000016.1"/>
</dbReference>
<evidence type="ECO:0000313" key="2">
    <source>
        <dbReference type="Proteomes" id="UP000319897"/>
    </source>
</evidence>
<organism evidence="1 2">
    <name type="scientific">Sandaracinobacter neustonicus</name>
    <dbReference type="NCBI Taxonomy" id="1715348"/>
    <lineage>
        <taxon>Bacteria</taxon>
        <taxon>Pseudomonadati</taxon>
        <taxon>Pseudomonadota</taxon>
        <taxon>Alphaproteobacteria</taxon>
        <taxon>Sphingomonadales</taxon>
        <taxon>Sphingosinicellaceae</taxon>
        <taxon>Sandaracinobacter</taxon>
    </lineage>
</organism>
<accession>A0A501XR65</accession>